<evidence type="ECO:0000256" key="4">
    <source>
        <dbReference type="ARBA" id="ARBA00022989"/>
    </source>
</evidence>
<feature type="transmembrane region" description="Helical" evidence="6">
    <location>
        <begin position="355"/>
        <end position="375"/>
    </location>
</feature>
<feature type="transmembrane region" description="Helical" evidence="6">
    <location>
        <begin position="142"/>
        <end position="161"/>
    </location>
</feature>
<evidence type="ECO:0000313" key="8">
    <source>
        <dbReference type="Proteomes" id="UP000001192"/>
    </source>
</evidence>
<keyword evidence="8" id="KW-1185">Reference proteome</keyword>
<dbReference type="eggNOG" id="COG2244">
    <property type="taxonomic scope" value="Bacteria"/>
</dbReference>
<proteinExistence type="predicted"/>
<keyword evidence="5 6" id="KW-0472">Membrane</keyword>
<feature type="transmembrane region" description="Helical" evidence="6">
    <location>
        <begin position="167"/>
        <end position="188"/>
    </location>
</feature>
<feature type="transmembrane region" description="Helical" evidence="6">
    <location>
        <begin position="16"/>
        <end position="36"/>
    </location>
</feature>
<sequence length="418" mass="45451">MTCSEFKKMTMLKDSVISMMGVVAGQISLFFCVSLIGRFQGPAVLGHFNYLLACGTFVGTLLAFRYELACVSDSPRYSFNAFIHVTLLSVVVVIVAVCVTLAMSHVEVLAVEACAFAYFTQQAAGAYLSSLRRYDIIAASRLAINGVFLLSLLAEECFGTLDRTDAFGMYCVINVMVASALLVGILLHGRHRDYRAQVAFSFFSENSRFAAFILPSTLCGSVMTYSLAITIPHWFGAESAGYFAAAYRLGFFPVSLTAQSVGSVFRRDLIGALARENAATLLHQVFMTYARYLAVIALVYAAGGALLFAPLVRIFLGARWHGASAFFYEMIPLFAVQLMYMPLSQVFLATRGQRIDFLFQLGCGVVLSATLFTVHLMRLSVLPSIRAFSVAGVTMMLVGLMLTVQVVKRAAAPSPVSA</sequence>
<evidence type="ECO:0000256" key="3">
    <source>
        <dbReference type="ARBA" id="ARBA00022692"/>
    </source>
</evidence>
<dbReference type="PANTHER" id="PTHR30250">
    <property type="entry name" value="PST FAMILY PREDICTED COLANIC ACID TRANSPORTER"/>
    <property type="match status" value="1"/>
</dbReference>
<feature type="transmembrane region" description="Helical" evidence="6">
    <location>
        <begin position="48"/>
        <end position="69"/>
    </location>
</feature>
<dbReference type="PANTHER" id="PTHR30250:SF11">
    <property type="entry name" value="O-ANTIGEN TRANSPORTER-RELATED"/>
    <property type="match status" value="1"/>
</dbReference>
<dbReference type="AlphaFoldDB" id="B2JS52"/>
<dbReference type="KEGG" id="bph:Bphy_3273"/>
<organism evidence="7 8">
    <name type="scientific">Paraburkholderia phymatum (strain DSM 17167 / CIP 108236 / LMG 21445 / STM815)</name>
    <name type="common">Burkholderia phymatum</name>
    <dbReference type="NCBI Taxonomy" id="391038"/>
    <lineage>
        <taxon>Bacteria</taxon>
        <taxon>Pseudomonadati</taxon>
        <taxon>Pseudomonadota</taxon>
        <taxon>Betaproteobacteria</taxon>
        <taxon>Burkholderiales</taxon>
        <taxon>Burkholderiaceae</taxon>
        <taxon>Paraburkholderia</taxon>
    </lineage>
</organism>
<feature type="transmembrane region" description="Helical" evidence="6">
    <location>
        <begin position="292"/>
        <end position="316"/>
    </location>
</feature>
<reference evidence="8" key="1">
    <citation type="journal article" date="2014" name="Stand. Genomic Sci.">
        <title>Complete genome sequence of Burkholderia phymatum STM815(T), a broad host range and efficient nitrogen-fixing symbiont of Mimosa species.</title>
        <authorList>
            <person name="Moulin L."/>
            <person name="Klonowska A."/>
            <person name="Caroline B."/>
            <person name="Booth K."/>
            <person name="Vriezen J.A."/>
            <person name="Melkonian R."/>
            <person name="James E.K."/>
            <person name="Young J.P."/>
            <person name="Bena G."/>
            <person name="Hauser L."/>
            <person name="Land M."/>
            <person name="Kyrpides N."/>
            <person name="Bruce D."/>
            <person name="Chain P."/>
            <person name="Copeland A."/>
            <person name="Pitluck S."/>
            <person name="Woyke T."/>
            <person name="Lizotte-Waniewski M."/>
            <person name="Bristow J."/>
            <person name="Riley M."/>
        </authorList>
    </citation>
    <scope>NUCLEOTIDE SEQUENCE [LARGE SCALE GENOMIC DNA]</scope>
    <source>
        <strain evidence="8">DSM 17167 / CIP 108236 / LMG 21445 / STM815</strain>
    </source>
</reference>
<gene>
    <name evidence="7" type="ordered locus">Bphy_3273</name>
</gene>
<keyword evidence="3 6" id="KW-0812">Transmembrane</keyword>
<dbReference type="Proteomes" id="UP000001192">
    <property type="component" value="Chromosome 2"/>
</dbReference>
<dbReference type="EMBL" id="CP001044">
    <property type="protein sequence ID" value="ACC72429.1"/>
    <property type="molecule type" value="Genomic_DNA"/>
</dbReference>
<accession>B2JS52</accession>
<dbReference type="Pfam" id="PF13440">
    <property type="entry name" value="Polysacc_synt_3"/>
    <property type="match status" value="1"/>
</dbReference>
<feature type="transmembrane region" description="Helical" evidence="6">
    <location>
        <begin position="241"/>
        <end position="265"/>
    </location>
</feature>
<feature type="transmembrane region" description="Helical" evidence="6">
    <location>
        <begin position="322"/>
        <end position="343"/>
    </location>
</feature>
<comment type="subcellular location">
    <subcellularLocation>
        <location evidence="1">Cell membrane</location>
        <topology evidence="1">Multi-pass membrane protein</topology>
    </subcellularLocation>
</comment>
<keyword evidence="4 6" id="KW-1133">Transmembrane helix</keyword>
<name>B2JS52_PARP8</name>
<dbReference type="InterPro" id="IPR050833">
    <property type="entry name" value="Poly_Biosynth_Transport"/>
</dbReference>
<feature type="transmembrane region" description="Helical" evidence="6">
    <location>
        <begin position="81"/>
        <end position="103"/>
    </location>
</feature>
<dbReference type="STRING" id="391038.Bphy_3273"/>
<protein>
    <submittedName>
        <fullName evidence="7">Polysaccharide biosynthesis protein</fullName>
    </submittedName>
</protein>
<evidence type="ECO:0000256" key="1">
    <source>
        <dbReference type="ARBA" id="ARBA00004651"/>
    </source>
</evidence>
<feature type="transmembrane region" description="Helical" evidence="6">
    <location>
        <begin position="387"/>
        <end position="407"/>
    </location>
</feature>
<keyword evidence="2" id="KW-1003">Cell membrane</keyword>
<evidence type="ECO:0000313" key="7">
    <source>
        <dbReference type="EMBL" id="ACC72429.1"/>
    </source>
</evidence>
<evidence type="ECO:0000256" key="6">
    <source>
        <dbReference type="SAM" id="Phobius"/>
    </source>
</evidence>
<feature type="transmembrane region" description="Helical" evidence="6">
    <location>
        <begin position="209"/>
        <end position="235"/>
    </location>
</feature>
<evidence type="ECO:0000256" key="2">
    <source>
        <dbReference type="ARBA" id="ARBA00022475"/>
    </source>
</evidence>
<dbReference type="GO" id="GO:0005886">
    <property type="term" value="C:plasma membrane"/>
    <property type="evidence" value="ECO:0007669"/>
    <property type="project" value="UniProtKB-SubCell"/>
</dbReference>
<dbReference type="HOGENOM" id="CLU_625106_0_0_4"/>
<evidence type="ECO:0000256" key="5">
    <source>
        <dbReference type="ARBA" id="ARBA00023136"/>
    </source>
</evidence>